<evidence type="ECO:0000256" key="2">
    <source>
        <dbReference type="ARBA" id="ARBA00022695"/>
    </source>
</evidence>
<evidence type="ECO:0000259" key="3">
    <source>
        <dbReference type="Pfam" id="PF12804"/>
    </source>
</evidence>
<dbReference type="InterPro" id="IPR050065">
    <property type="entry name" value="GlmU-like"/>
</dbReference>
<keyword evidence="2" id="KW-0548">Nucleotidyltransferase</keyword>
<reference evidence="5" key="1">
    <citation type="submission" date="2010-02" db="EMBL/GenBank/DDBJ databases">
        <title>Complete sequence of Ferroglobus placidus DSM 10642.</title>
        <authorList>
            <consortium name="US DOE Joint Genome Institute"/>
            <person name="Lucas S."/>
            <person name="Copeland A."/>
            <person name="Lapidus A."/>
            <person name="Cheng J.-F."/>
            <person name="Bruce D."/>
            <person name="Goodwin L."/>
            <person name="Pitluck S."/>
            <person name="Saunders E."/>
            <person name="Brettin T."/>
            <person name="Detter J.C."/>
            <person name="Han C."/>
            <person name="Tapia R."/>
            <person name="Larimer F."/>
            <person name="Land M."/>
            <person name="Hauser L."/>
            <person name="Kyrpides N."/>
            <person name="Ivanova N."/>
            <person name="Holmes D."/>
            <person name="Lovley D."/>
            <person name="Kyrpides N."/>
            <person name="Anderson I.J."/>
            <person name="Woyke T."/>
        </authorList>
    </citation>
    <scope>NUCLEOTIDE SEQUENCE [LARGE SCALE GENOMIC DNA]</scope>
    <source>
        <strain evidence="5">DSM 10642 / AEDII12DO</strain>
    </source>
</reference>
<dbReference type="Gene3D" id="3.90.550.10">
    <property type="entry name" value="Spore Coat Polysaccharide Biosynthesis Protein SpsA, Chain A"/>
    <property type="match status" value="1"/>
</dbReference>
<dbReference type="OrthoDB" id="25155at2157"/>
<dbReference type="CDD" id="cd02523">
    <property type="entry name" value="PC_cytidylyltransferase"/>
    <property type="match status" value="1"/>
</dbReference>
<dbReference type="STRING" id="589924.Ferp_1840"/>
<proteinExistence type="predicted"/>
<sequence length="248" mass="28303">MLAVILAAGFGSRLGHITQKIPKALVSVGNKPLLVRNIEVLREEGVTKFVIVTGYKSVKLRKRVTRTFPELNINFVHNYHYRDTNNIYSLYIAAKDIDEKFIIVNSDIIFHRDILRNLLRTESENLTISVDFRDEIGEEEMKVKIDGERVVKISKKIKPEEADGEYIGLAKVSDKAVEDLKRAIEETMRVKGKGVFYEEAFQHMIDSGKIVNYSSTLGLPWTEIDTPDDLKFAREVIYPKIVELESGT</sequence>
<dbReference type="InterPro" id="IPR029044">
    <property type="entry name" value="Nucleotide-diphossugar_trans"/>
</dbReference>
<gene>
    <name evidence="4" type="ordered locus">Ferp_1840</name>
</gene>
<dbReference type="SUPFAM" id="SSF53448">
    <property type="entry name" value="Nucleotide-diphospho-sugar transferases"/>
    <property type="match status" value="1"/>
</dbReference>
<accession>D3RZS0</accession>
<dbReference type="InterPro" id="IPR025877">
    <property type="entry name" value="MobA-like_NTP_Trfase"/>
</dbReference>
<evidence type="ECO:0000313" key="4">
    <source>
        <dbReference type="EMBL" id="ADC65983.1"/>
    </source>
</evidence>
<dbReference type="eggNOG" id="arCOG00673">
    <property type="taxonomic scope" value="Archaea"/>
</dbReference>
<dbReference type="Proteomes" id="UP000002613">
    <property type="component" value="Chromosome"/>
</dbReference>
<dbReference type="PANTHER" id="PTHR43584:SF5">
    <property type="entry name" value="PROTEIN LICC"/>
    <property type="match status" value="1"/>
</dbReference>
<dbReference type="HOGENOM" id="CLU_029499_5_0_2"/>
<evidence type="ECO:0000256" key="1">
    <source>
        <dbReference type="ARBA" id="ARBA00022679"/>
    </source>
</evidence>
<protein>
    <submittedName>
        <fullName evidence="4">Nucleotidyl transferase</fullName>
    </submittedName>
</protein>
<dbReference type="Pfam" id="PF12804">
    <property type="entry name" value="NTP_transf_3"/>
    <property type="match status" value="1"/>
</dbReference>
<dbReference type="RefSeq" id="WP_012966322.1">
    <property type="nucleotide sequence ID" value="NC_013849.1"/>
</dbReference>
<feature type="domain" description="MobA-like NTP transferase" evidence="3">
    <location>
        <begin position="3"/>
        <end position="126"/>
    </location>
</feature>
<dbReference type="PaxDb" id="589924-Ferp_1840"/>
<name>D3RZS0_FERPA</name>
<reference evidence="4 5" key="2">
    <citation type="journal article" date="2011" name="Stand. Genomic Sci.">
        <title>Complete genome sequence of Ferroglobus placidus AEDII12DO.</title>
        <authorList>
            <person name="Anderson I."/>
            <person name="Risso C."/>
            <person name="Holmes D."/>
            <person name="Lucas S."/>
            <person name="Copeland A."/>
            <person name="Lapidus A."/>
            <person name="Cheng J.F."/>
            <person name="Bruce D."/>
            <person name="Goodwin L."/>
            <person name="Pitluck S."/>
            <person name="Saunders E."/>
            <person name="Brettin T."/>
            <person name="Detter J.C."/>
            <person name="Han C."/>
            <person name="Tapia R."/>
            <person name="Larimer F."/>
            <person name="Land M."/>
            <person name="Hauser L."/>
            <person name="Woyke T."/>
            <person name="Lovley D."/>
            <person name="Kyrpides N."/>
            <person name="Ivanova N."/>
        </authorList>
    </citation>
    <scope>NUCLEOTIDE SEQUENCE [LARGE SCALE GENOMIC DNA]</scope>
    <source>
        <strain evidence="5">DSM 10642 / AEDII12DO</strain>
    </source>
</reference>
<organism evidence="4 5">
    <name type="scientific">Ferroglobus placidus (strain DSM 10642 / AEDII12DO)</name>
    <dbReference type="NCBI Taxonomy" id="589924"/>
    <lineage>
        <taxon>Archaea</taxon>
        <taxon>Methanobacteriati</taxon>
        <taxon>Methanobacteriota</taxon>
        <taxon>Archaeoglobi</taxon>
        <taxon>Archaeoglobales</taxon>
        <taxon>Archaeoglobaceae</taxon>
        <taxon>Ferroglobus</taxon>
    </lineage>
</organism>
<dbReference type="PANTHER" id="PTHR43584">
    <property type="entry name" value="NUCLEOTIDYL TRANSFERASE"/>
    <property type="match status" value="1"/>
</dbReference>
<dbReference type="EMBL" id="CP001899">
    <property type="protein sequence ID" value="ADC65983.1"/>
    <property type="molecule type" value="Genomic_DNA"/>
</dbReference>
<keyword evidence="5" id="KW-1185">Reference proteome</keyword>
<keyword evidence="1 4" id="KW-0808">Transferase</keyword>
<dbReference type="GeneID" id="8779369"/>
<dbReference type="GO" id="GO:0016779">
    <property type="term" value="F:nucleotidyltransferase activity"/>
    <property type="evidence" value="ECO:0007669"/>
    <property type="project" value="UniProtKB-KW"/>
</dbReference>
<dbReference type="AlphaFoldDB" id="D3RZS0"/>
<dbReference type="KEGG" id="fpl:Ferp_1840"/>
<evidence type="ECO:0000313" key="5">
    <source>
        <dbReference type="Proteomes" id="UP000002613"/>
    </source>
</evidence>